<evidence type="ECO:0000259" key="16">
    <source>
        <dbReference type="PROSITE" id="PS50089"/>
    </source>
</evidence>
<keyword evidence="12 14" id="KW-0539">Nucleus</keyword>
<feature type="coiled-coil region" evidence="15">
    <location>
        <begin position="295"/>
        <end position="473"/>
    </location>
</feature>
<evidence type="ECO:0000256" key="6">
    <source>
        <dbReference type="ARBA" id="ARBA00022723"/>
    </source>
</evidence>
<proteinExistence type="inferred from homology"/>
<dbReference type="GO" id="GO:0033503">
    <property type="term" value="C:HULC complex"/>
    <property type="evidence" value="ECO:0007669"/>
    <property type="project" value="TreeGrafter"/>
</dbReference>
<dbReference type="EC" id="2.3.2.27" evidence="14"/>
<feature type="domain" description="RING-type" evidence="16">
    <location>
        <begin position="645"/>
        <end position="691"/>
    </location>
</feature>
<keyword evidence="11 14" id="KW-0175">Coiled coil</keyword>
<gene>
    <name evidence="17" type="ORF">ECRASSUSDP1_LOCUS28785</name>
</gene>
<dbReference type="PANTHER" id="PTHR23163">
    <property type="entry name" value="RING FINGER PROTEIN-RELATED"/>
    <property type="match status" value="1"/>
</dbReference>
<dbReference type="EMBL" id="CAMPGE010029675">
    <property type="protein sequence ID" value="CAI2387157.1"/>
    <property type="molecule type" value="Genomic_DNA"/>
</dbReference>
<dbReference type="InterPro" id="IPR013956">
    <property type="entry name" value="E3_ubiquit_lig_Bre1"/>
</dbReference>
<keyword evidence="8 14" id="KW-0833">Ubl conjugation pathway</keyword>
<keyword evidence="6 14" id="KW-0479">Metal-binding</keyword>
<dbReference type="GO" id="GO:0006325">
    <property type="term" value="P:chromatin organization"/>
    <property type="evidence" value="ECO:0007669"/>
    <property type="project" value="UniProtKB-KW"/>
</dbReference>
<name>A0AAD2DAJ5_EUPCR</name>
<evidence type="ECO:0000256" key="8">
    <source>
        <dbReference type="ARBA" id="ARBA00022786"/>
    </source>
</evidence>
<comment type="similarity">
    <text evidence="4 14">Belongs to the BRE1 family.</text>
</comment>
<comment type="caution">
    <text evidence="17">The sequence shown here is derived from an EMBL/GenBank/DDBJ whole genome shotgun (WGS) entry which is preliminary data.</text>
</comment>
<comment type="subcellular location">
    <subcellularLocation>
        <location evidence="2 14">Nucleus</location>
    </subcellularLocation>
</comment>
<organism evidence="17 18">
    <name type="scientific">Euplotes crassus</name>
    <dbReference type="NCBI Taxonomy" id="5936"/>
    <lineage>
        <taxon>Eukaryota</taxon>
        <taxon>Sar</taxon>
        <taxon>Alveolata</taxon>
        <taxon>Ciliophora</taxon>
        <taxon>Intramacronucleata</taxon>
        <taxon>Spirotrichea</taxon>
        <taxon>Hypotrichia</taxon>
        <taxon>Euplotida</taxon>
        <taxon>Euplotidae</taxon>
        <taxon>Moneuplotes</taxon>
    </lineage>
</organism>
<feature type="coiled-coil region" evidence="15">
    <location>
        <begin position="138"/>
        <end position="165"/>
    </location>
</feature>
<dbReference type="PANTHER" id="PTHR23163:SF0">
    <property type="entry name" value="E3 UBIQUITIN-PROTEIN LIGASE BRE1"/>
    <property type="match status" value="1"/>
</dbReference>
<evidence type="ECO:0000256" key="9">
    <source>
        <dbReference type="ARBA" id="ARBA00022833"/>
    </source>
</evidence>
<evidence type="ECO:0000256" key="1">
    <source>
        <dbReference type="ARBA" id="ARBA00000900"/>
    </source>
</evidence>
<dbReference type="Gene3D" id="3.30.40.10">
    <property type="entry name" value="Zinc/RING finger domain, C3HC4 (zinc finger)"/>
    <property type="match status" value="1"/>
</dbReference>
<evidence type="ECO:0000256" key="4">
    <source>
        <dbReference type="ARBA" id="ARBA00005555"/>
    </source>
</evidence>
<dbReference type="InterPro" id="IPR017907">
    <property type="entry name" value="Znf_RING_CS"/>
</dbReference>
<dbReference type="GO" id="GO:0008270">
    <property type="term" value="F:zinc ion binding"/>
    <property type="evidence" value="ECO:0007669"/>
    <property type="project" value="UniProtKB-KW"/>
</dbReference>
<comment type="catalytic activity">
    <reaction evidence="1 14">
        <text>S-ubiquitinyl-[E2 ubiquitin-conjugating enzyme]-L-cysteine + [acceptor protein]-L-lysine = [E2 ubiquitin-conjugating enzyme]-L-cysteine + N(6)-ubiquitinyl-[acceptor protein]-L-lysine.</text>
        <dbReference type="EC" id="2.3.2.27"/>
    </reaction>
</comment>
<dbReference type="GO" id="GO:0061630">
    <property type="term" value="F:ubiquitin protein ligase activity"/>
    <property type="evidence" value="ECO:0007669"/>
    <property type="project" value="UniProtKB-EC"/>
</dbReference>
<evidence type="ECO:0000256" key="15">
    <source>
        <dbReference type="SAM" id="Coils"/>
    </source>
</evidence>
<sequence>MLGYMTPRGERKNAYLQKTLNFLQADFSSAVMSNMHILQDFTTLNSALKEILSTNEVVQEVKINIDNVLGIHDAKFEESGSEHYNFKALELLHQLLHRAYSQKTGVPQSSVSPPVKLEEISLLKKKHSIEIYSYKILLSTLNKQLKEFQERFRKKTKQISLLKSKIHARFNPYYLFEKKIAFMKNDQTVKVPMHICQCQLCDKVIDEDTGESTMDMTEEIGVHQPKTNIPKFIDEPWKTISDIQSNLKNVDVENKALHEYLTTLKLEEKFSEEAIMASDIVQKLLKQGLILLKHSETLRKSCEDFKLEISKLKAEHASEIAEYEDQNTQIQQNFKNKLSEISDDYLKLVNEKEHVEVLYSEAQNSEKLAKELEDSIKEYQKIADDNIREKEIMKKKYQDLKKQFESLLKKKAMQGEKEIDTNIGSSNPTEVISALKIQIERLETAEEEQKVRVDALEEEIEHLTNVNNSLSTQKIKIIQKLDIYAHNQAKFVKANTKSSKVLKVAQLEKDNYLKVVADKDQQIEMLTTEINNLILKAAKFEGQVNQLQAALHSKEEVLNMLKAESSTIIIKNDEYKLKLDTHNGIIEELHSRVSSLQSKLSKKKIQEDRFISLKQISSIENDISDSNELDQKMNELSYLRKKLKCELCFENEKNIILSPCFHVFCSTCVYSHSKGVRRKNNRISRNCPKCDTRYTGFQLLWL</sequence>
<evidence type="ECO:0000256" key="12">
    <source>
        <dbReference type="ARBA" id="ARBA00023242"/>
    </source>
</evidence>
<keyword evidence="9 14" id="KW-0862">Zinc</keyword>
<feature type="coiled-coil region" evidence="15">
    <location>
        <begin position="516"/>
        <end position="606"/>
    </location>
</feature>
<dbReference type="GO" id="GO:0005634">
    <property type="term" value="C:nucleus"/>
    <property type="evidence" value="ECO:0007669"/>
    <property type="project" value="UniProtKB-SubCell"/>
</dbReference>
<dbReference type="Pfam" id="PF00097">
    <property type="entry name" value="zf-C3HC4"/>
    <property type="match status" value="1"/>
</dbReference>
<reference evidence="17" key="1">
    <citation type="submission" date="2023-07" db="EMBL/GenBank/DDBJ databases">
        <authorList>
            <consortium name="AG Swart"/>
            <person name="Singh M."/>
            <person name="Singh A."/>
            <person name="Seah K."/>
            <person name="Emmerich C."/>
        </authorList>
    </citation>
    <scope>NUCLEOTIDE SEQUENCE</scope>
    <source>
        <strain evidence="17">DP1</strain>
    </source>
</reference>
<accession>A0AAD2DAJ5</accession>
<evidence type="ECO:0000256" key="11">
    <source>
        <dbReference type="ARBA" id="ARBA00023054"/>
    </source>
</evidence>
<keyword evidence="5 14" id="KW-0808">Transferase</keyword>
<evidence type="ECO:0000313" key="17">
    <source>
        <dbReference type="EMBL" id="CAI2387157.1"/>
    </source>
</evidence>
<dbReference type="InterPro" id="IPR013083">
    <property type="entry name" value="Znf_RING/FYVE/PHD"/>
</dbReference>
<dbReference type="AlphaFoldDB" id="A0AAD2DAJ5"/>
<dbReference type="PROSITE" id="PS00518">
    <property type="entry name" value="ZF_RING_1"/>
    <property type="match status" value="1"/>
</dbReference>
<dbReference type="Proteomes" id="UP001295684">
    <property type="component" value="Unassembled WGS sequence"/>
</dbReference>
<evidence type="ECO:0000313" key="18">
    <source>
        <dbReference type="Proteomes" id="UP001295684"/>
    </source>
</evidence>
<dbReference type="GO" id="GO:0016567">
    <property type="term" value="P:protein ubiquitination"/>
    <property type="evidence" value="ECO:0007669"/>
    <property type="project" value="UniProtKB-UniRule"/>
</dbReference>
<comment type="pathway">
    <text evidence="3 14">Protein modification; protein ubiquitination.</text>
</comment>
<dbReference type="InterPro" id="IPR001841">
    <property type="entry name" value="Znf_RING"/>
</dbReference>
<evidence type="ECO:0000256" key="3">
    <source>
        <dbReference type="ARBA" id="ARBA00004906"/>
    </source>
</evidence>
<evidence type="ECO:0000256" key="5">
    <source>
        <dbReference type="ARBA" id="ARBA00022679"/>
    </source>
</evidence>
<keyword evidence="7 13" id="KW-0863">Zinc-finger</keyword>
<evidence type="ECO:0000256" key="2">
    <source>
        <dbReference type="ARBA" id="ARBA00004123"/>
    </source>
</evidence>
<dbReference type="SMART" id="SM00184">
    <property type="entry name" value="RING"/>
    <property type="match status" value="1"/>
</dbReference>
<dbReference type="SUPFAM" id="SSF57850">
    <property type="entry name" value="RING/U-box"/>
    <property type="match status" value="1"/>
</dbReference>
<keyword evidence="18" id="KW-1185">Reference proteome</keyword>
<evidence type="ECO:0000256" key="7">
    <source>
        <dbReference type="ARBA" id="ARBA00022771"/>
    </source>
</evidence>
<dbReference type="InterPro" id="IPR018957">
    <property type="entry name" value="Znf_C3HC4_RING-type"/>
</dbReference>
<dbReference type="PROSITE" id="PS50089">
    <property type="entry name" value="ZF_RING_2"/>
    <property type="match status" value="1"/>
</dbReference>
<evidence type="ECO:0000256" key="10">
    <source>
        <dbReference type="ARBA" id="ARBA00022853"/>
    </source>
</evidence>
<keyword evidence="10 14" id="KW-0156">Chromatin regulator</keyword>
<evidence type="ECO:0000256" key="14">
    <source>
        <dbReference type="RuleBase" id="RU365038"/>
    </source>
</evidence>
<protein>
    <recommendedName>
        <fullName evidence="14">E3 ubiquitin protein ligase</fullName>
        <ecNumber evidence="14">2.3.2.27</ecNumber>
    </recommendedName>
</protein>
<evidence type="ECO:0000256" key="13">
    <source>
        <dbReference type="PROSITE-ProRule" id="PRU00175"/>
    </source>
</evidence>